<dbReference type="PANTHER" id="PTHR43520">
    <property type="entry name" value="ATP7, ISOFORM B"/>
    <property type="match status" value="1"/>
</dbReference>
<dbReference type="GO" id="GO:0005886">
    <property type="term" value="C:plasma membrane"/>
    <property type="evidence" value="ECO:0007669"/>
    <property type="project" value="UniProtKB-SubCell"/>
</dbReference>
<dbReference type="Proteomes" id="UP000502260">
    <property type="component" value="Chromosome"/>
</dbReference>
<dbReference type="SUPFAM" id="SSF81665">
    <property type="entry name" value="Calcium ATPase, transmembrane domain M"/>
    <property type="match status" value="1"/>
</dbReference>
<feature type="transmembrane region" description="Helical" evidence="15">
    <location>
        <begin position="249"/>
        <end position="271"/>
    </location>
</feature>
<dbReference type="InterPro" id="IPR023298">
    <property type="entry name" value="ATPase_P-typ_TM_dom_sf"/>
</dbReference>
<dbReference type="GO" id="GO:0043682">
    <property type="term" value="F:P-type divalent copper transporter activity"/>
    <property type="evidence" value="ECO:0007669"/>
    <property type="project" value="TreeGrafter"/>
</dbReference>
<dbReference type="NCBIfam" id="TIGR01525">
    <property type="entry name" value="ATPase-IB_hvy"/>
    <property type="match status" value="1"/>
</dbReference>
<feature type="transmembrane region" description="Helical" evidence="15">
    <location>
        <begin position="216"/>
        <end position="237"/>
    </location>
</feature>
<dbReference type="InterPro" id="IPR044492">
    <property type="entry name" value="P_typ_ATPase_HD_dom"/>
</dbReference>
<dbReference type="KEGG" id="slac:SKTS_03110"/>
<feature type="transmembrane region" description="Helical" evidence="15">
    <location>
        <begin position="184"/>
        <end position="204"/>
    </location>
</feature>
<keyword evidence="4 15" id="KW-1003">Cell membrane</keyword>
<dbReference type="PRINTS" id="PR00119">
    <property type="entry name" value="CATATPASE"/>
</dbReference>
<evidence type="ECO:0000256" key="7">
    <source>
        <dbReference type="ARBA" id="ARBA00022723"/>
    </source>
</evidence>
<keyword evidence="3" id="KW-0813">Transport</keyword>
<evidence type="ECO:0000256" key="8">
    <source>
        <dbReference type="ARBA" id="ARBA00022741"/>
    </source>
</evidence>
<dbReference type="InterPro" id="IPR023214">
    <property type="entry name" value="HAD_sf"/>
</dbReference>
<reference evidence="18" key="1">
    <citation type="submission" date="2020-03" db="EMBL/GenBank/DDBJ databases">
        <title>Complete genome sequence of sulfur-oxidizing bacterium skT11.</title>
        <authorList>
            <person name="Kanda M."/>
            <person name="Kojima H."/>
            <person name="Fukui M."/>
        </authorList>
    </citation>
    <scope>NUCLEOTIDE SEQUENCE [LARGE SCALE GENOMIC DNA]</scope>
    <source>
        <strain evidence="18">skT11</strain>
    </source>
</reference>
<dbReference type="FunFam" id="2.70.150.10:FF:000002">
    <property type="entry name" value="Copper-transporting ATPase 1, putative"/>
    <property type="match status" value="1"/>
</dbReference>
<dbReference type="NCBIfam" id="TIGR01511">
    <property type="entry name" value="ATPase-IB1_Cu"/>
    <property type="match status" value="1"/>
</dbReference>
<keyword evidence="7 15" id="KW-0479">Metal-binding</keyword>
<keyword evidence="12 15" id="KW-1133">Transmembrane helix</keyword>
<dbReference type="InterPro" id="IPR036163">
    <property type="entry name" value="HMA_dom_sf"/>
</dbReference>
<feature type="transmembrane region" description="Helical" evidence="15">
    <location>
        <begin position="429"/>
        <end position="451"/>
    </location>
</feature>
<accession>A0A6F8V9H9</accession>
<dbReference type="GO" id="GO:0005507">
    <property type="term" value="F:copper ion binding"/>
    <property type="evidence" value="ECO:0007669"/>
    <property type="project" value="TreeGrafter"/>
</dbReference>
<protein>
    <submittedName>
        <fullName evidence="17">Copper-translocating P-type ATPase</fullName>
    </submittedName>
</protein>
<feature type="transmembrane region" description="Helical" evidence="15">
    <location>
        <begin position="457"/>
        <end position="483"/>
    </location>
</feature>
<comment type="similarity">
    <text evidence="2 15">Belongs to the cation transport ATPase (P-type) (TC 3.A.3) family. Type IB subfamily.</text>
</comment>
<sequence>MSEDAACFHCGQPVPPGADYPVSIEDTQHDMCCRGCQAVAQAIVDNGLQAYYSHRTALPSTASELIPAELSKLALYDHPEIQKSFVIEEKDAAHLKQASLILEGITCAACVWLNERHLQQLPGVKNVQVNYGNHRARITWDEREIQLSRILREIQLLGYNAHPYNALQQEALRRRAKSRDIRRIAVTGLSAGQVMMLAVALYAGAAFGIEHSTAQLLRYVSLALTLPVLLYTAVPFYGSAWRSLKSGRLNMDVPVTIAILTAFAGSAWVTFRGTGVVYYDAITMFTLFLLSTRFLERNARERSVEATENLLKLVPAMALRIRDGQQEAVAVLDLAAGDLILVKPGEAVAADGEVIEGVSSVDEALLTGESRAVEKSVGTAVIAGSINLEGPLTVRITGVGENTVLAGIVRLLDRAVAEKPRLAQLADQVAGYFTYVLLALTLIVALGWLWVDPARVLEIVLAVLVVTCPCALSIAAPAAFAAAGSHLLTQGILLTRGHALETLAKVTHVVFDKTGTLTYGKPLLNQILTLGGMDENECLRIAASLEQASEHPLAASFQARIGKQELYPVADAQNYPGKGVAGVIDGRRYTLGNRRMSLAAENVDDDAQGATVGATLVWLCDEQRVLARFALSDELRPEALGLVSVLQEQGFKVSMLSGDSAAAVQHFAARLGISDYRSGLHPEDKLAALKALQAEGQVVAMVGDGVNDAPVLAGADVSIAMGGGTQVARASSDIVLLSEKLPDIWRALQAGRATMSVMKQNFAWAAGYNFLALPFAAMGFIPPWLAALGMSVSSLVVVLNALRLKQI</sequence>
<evidence type="ECO:0000256" key="2">
    <source>
        <dbReference type="ARBA" id="ARBA00006024"/>
    </source>
</evidence>
<evidence type="ECO:0000256" key="11">
    <source>
        <dbReference type="ARBA" id="ARBA00022967"/>
    </source>
</evidence>
<dbReference type="InterPro" id="IPR036412">
    <property type="entry name" value="HAD-like_sf"/>
</dbReference>
<dbReference type="InterPro" id="IPR018303">
    <property type="entry name" value="ATPase_P-typ_P_site"/>
</dbReference>
<dbReference type="Gene3D" id="3.40.1110.10">
    <property type="entry name" value="Calcium-transporting ATPase, cytoplasmic domain N"/>
    <property type="match status" value="1"/>
</dbReference>
<feature type="transmembrane region" description="Helical" evidence="15">
    <location>
        <begin position="277"/>
        <end position="295"/>
    </location>
</feature>
<dbReference type="EMBL" id="AP022853">
    <property type="protein sequence ID" value="BCB25425.1"/>
    <property type="molecule type" value="Genomic_DNA"/>
</dbReference>
<dbReference type="PROSITE" id="PS50846">
    <property type="entry name" value="HMA_2"/>
    <property type="match status" value="1"/>
</dbReference>
<keyword evidence="11" id="KW-1278">Translocase</keyword>
<dbReference type="Gene3D" id="3.30.70.100">
    <property type="match status" value="1"/>
</dbReference>
<dbReference type="Pfam" id="PF00403">
    <property type="entry name" value="HMA"/>
    <property type="match status" value="1"/>
</dbReference>
<dbReference type="Gene3D" id="3.40.50.1000">
    <property type="entry name" value="HAD superfamily/HAD-like"/>
    <property type="match status" value="1"/>
</dbReference>
<dbReference type="Gene3D" id="2.70.150.10">
    <property type="entry name" value="Calcium-transporting ATPase, cytoplasmic transduction domain A"/>
    <property type="match status" value="1"/>
</dbReference>
<gene>
    <name evidence="17" type="ORF">SKTS_03110</name>
</gene>
<dbReference type="GO" id="GO:0055070">
    <property type="term" value="P:copper ion homeostasis"/>
    <property type="evidence" value="ECO:0007669"/>
    <property type="project" value="TreeGrafter"/>
</dbReference>
<dbReference type="PROSITE" id="PS01229">
    <property type="entry name" value="COF_2"/>
    <property type="match status" value="1"/>
</dbReference>
<keyword evidence="6 15" id="KW-0812">Transmembrane</keyword>
<proteinExistence type="inferred from homology"/>
<evidence type="ECO:0000256" key="10">
    <source>
        <dbReference type="ARBA" id="ARBA00022842"/>
    </source>
</evidence>
<dbReference type="SUPFAM" id="SSF81653">
    <property type="entry name" value="Calcium ATPase, transduction domain A"/>
    <property type="match status" value="1"/>
</dbReference>
<dbReference type="InterPro" id="IPR021993">
    <property type="entry name" value="ATPase-cat-bd"/>
</dbReference>
<dbReference type="InterPro" id="IPR027256">
    <property type="entry name" value="P-typ_ATPase_IB"/>
</dbReference>
<evidence type="ECO:0000256" key="5">
    <source>
        <dbReference type="ARBA" id="ARBA00022553"/>
    </source>
</evidence>
<evidence type="ECO:0000256" key="1">
    <source>
        <dbReference type="ARBA" id="ARBA00004651"/>
    </source>
</evidence>
<dbReference type="InterPro" id="IPR023299">
    <property type="entry name" value="ATPase_P-typ_cyto_dom_N"/>
</dbReference>
<dbReference type="PANTHER" id="PTHR43520:SF5">
    <property type="entry name" value="CATION-TRANSPORTING P-TYPE ATPASE-RELATED"/>
    <property type="match status" value="1"/>
</dbReference>
<dbReference type="Pfam" id="PF12156">
    <property type="entry name" value="ATPase-cat_bd"/>
    <property type="match status" value="1"/>
</dbReference>
<dbReference type="NCBIfam" id="TIGR01494">
    <property type="entry name" value="ATPase_P-type"/>
    <property type="match status" value="1"/>
</dbReference>
<dbReference type="GO" id="GO:0016887">
    <property type="term" value="F:ATP hydrolysis activity"/>
    <property type="evidence" value="ECO:0007669"/>
    <property type="project" value="InterPro"/>
</dbReference>
<evidence type="ECO:0000256" key="12">
    <source>
        <dbReference type="ARBA" id="ARBA00022989"/>
    </source>
</evidence>
<evidence type="ECO:0000259" key="16">
    <source>
        <dbReference type="PROSITE" id="PS50846"/>
    </source>
</evidence>
<dbReference type="Pfam" id="PF00122">
    <property type="entry name" value="E1-E2_ATPase"/>
    <property type="match status" value="1"/>
</dbReference>
<evidence type="ECO:0000256" key="4">
    <source>
        <dbReference type="ARBA" id="ARBA00022475"/>
    </source>
</evidence>
<dbReference type="AlphaFoldDB" id="A0A6F8V9H9"/>
<dbReference type="SFLD" id="SFLDF00027">
    <property type="entry name" value="p-type_atpase"/>
    <property type="match status" value="1"/>
</dbReference>
<keyword evidence="14 15" id="KW-0472">Membrane</keyword>
<keyword evidence="9 15" id="KW-0067">ATP-binding</keyword>
<evidence type="ECO:0000256" key="3">
    <source>
        <dbReference type="ARBA" id="ARBA00022448"/>
    </source>
</evidence>
<evidence type="ECO:0000256" key="15">
    <source>
        <dbReference type="RuleBase" id="RU362081"/>
    </source>
</evidence>
<keyword evidence="13" id="KW-0406">Ion transport</keyword>
<dbReference type="InterPro" id="IPR008250">
    <property type="entry name" value="ATPase_P-typ_transduc_dom_A_sf"/>
</dbReference>
<dbReference type="NCBIfam" id="TIGR01512">
    <property type="entry name" value="ATPase-IB2_Cd"/>
    <property type="match status" value="1"/>
</dbReference>
<dbReference type="CDD" id="cd02079">
    <property type="entry name" value="P-type_ATPase_HM"/>
    <property type="match status" value="1"/>
</dbReference>
<dbReference type="PRINTS" id="PR00943">
    <property type="entry name" value="CUATPASE"/>
</dbReference>
<evidence type="ECO:0000256" key="9">
    <source>
        <dbReference type="ARBA" id="ARBA00022840"/>
    </source>
</evidence>
<evidence type="ECO:0000256" key="6">
    <source>
        <dbReference type="ARBA" id="ARBA00022692"/>
    </source>
</evidence>
<evidence type="ECO:0000256" key="14">
    <source>
        <dbReference type="ARBA" id="ARBA00023136"/>
    </source>
</evidence>
<dbReference type="GO" id="GO:0005524">
    <property type="term" value="F:ATP binding"/>
    <property type="evidence" value="ECO:0007669"/>
    <property type="project" value="UniProtKB-UniRule"/>
</dbReference>
<dbReference type="RefSeq" id="WP_173059361.1">
    <property type="nucleotide sequence ID" value="NZ_AP022853.1"/>
</dbReference>
<keyword evidence="5" id="KW-0597">Phosphoprotein</keyword>
<dbReference type="SFLD" id="SFLDS00003">
    <property type="entry name" value="Haloacid_Dehalogenase"/>
    <property type="match status" value="1"/>
</dbReference>
<evidence type="ECO:0000256" key="13">
    <source>
        <dbReference type="ARBA" id="ARBA00023065"/>
    </source>
</evidence>
<keyword evidence="10" id="KW-0460">Magnesium</keyword>
<dbReference type="Pfam" id="PF00702">
    <property type="entry name" value="Hydrolase"/>
    <property type="match status" value="1"/>
</dbReference>
<dbReference type="InterPro" id="IPR006121">
    <property type="entry name" value="HMA_dom"/>
</dbReference>
<organism evidence="17 18">
    <name type="scientific">Sulfurimicrobium lacus</name>
    <dbReference type="NCBI Taxonomy" id="2715678"/>
    <lineage>
        <taxon>Bacteria</taxon>
        <taxon>Pseudomonadati</taxon>
        <taxon>Pseudomonadota</taxon>
        <taxon>Betaproteobacteria</taxon>
        <taxon>Nitrosomonadales</taxon>
        <taxon>Sulfuricellaceae</taxon>
        <taxon>Sulfurimicrobium</taxon>
    </lineage>
</organism>
<keyword evidence="18" id="KW-1185">Reference proteome</keyword>
<feature type="transmembrane region" description="Helical" evidence="15">
    <location>
        <begin position="762"/>
        <end position="778"/>
    </location>
</feature>
<dbReference type="InterPro" id="IPR059000">
    <property type="entry name" value="ATPase_P-type_domA"/>
</dbReference>
<feature type="domain" description="HMA" evidence="16">
    <location>
        <begin position="96"/>
        <end position="162"/>
    </location>
</feature>
<dbReference type="CDD" id="cd00371">
    <property type="entry name" value="HMA"/>
    <property type="match status" value="1"/>
</dbReference>
<evidence type="ECO:0000313" key="18">
    <source>
        <dbReference type="Proteomes" id="UP000502260"/>
    </source>
</evidence>
<evidence type="ECO:0000313" key="17">
    <source>
        <dbReference type="EMBL" id="BCB25425.1"/>
    </source>
</evidence>
<keyword evidence="8 15" id="KW-0547">Nucleotide-binding</keyword>
<dbReference type="InterPro" id="IPR001757">
    <property type="entry name" value="P_typ_ATPase"/>
</dbReference>
<comment type="subcellular location">
    <subcellularLocation>
        <location evidence="1">Cell membrane</location>
        <topology evidence="1">Multi-pass membrane protein</topology>
    </subcellularLocation>
</comment>
<dbReference type="PROSITE" id="PS00154">
    <property type="entry name" value="ATPASE_E1_E2"/>
    <property type="match status" value="1"/>
</dbReference>
<dbReference type="SUPFAM" id="SSF56784">
    <property type="entry name" value="HAD-like"/>
    <property type="match status" value="1"/>
</dbReference>
<feature type="transmembrane region" description="Helical" evidence="15">
    <location>
        <begin position="784"/>
        <end position="802"/>
    </location>
</feature>
<dbReference type="SUPFAM" id="SSF55008">
    <property type="entry name" value="HMA, heavy metal-associated domain"/>
    <property type="match status" value="1"/>
</dbReference>
<name>A0A6F8V9H9_9PROT</name>
<dbReference type="SFLD" id="SFLDG00002">
    <property type="entry name" value="C1.7:_P-type_atpase_like"/>
    <property type="match status" value="1"/>
</dbReference>